<dbReference type="EMBL" id="CM000207">
    <property type="protein sequence ID" value="EAN76872.1"/>
    <property type="molecule type" value="Genomic_DNA"/>
</dbReference>
<reference evidence="1 2" key="1">
    <citation type="journal article" date="2005" name="Science">
        <title>Comparative genomics of trypanosomatid parasitic protozoa.</title>
        <authorList>
            <person name="El-Sayed N.M."/>
            <person name="Myler P.J."/>
            <person name="Blandin G."/>
            <person name="Berriman M."/>
            <person name="Crabtree J."/>
            <person name="Aggarwal G."/>
            <person name="Caler E."/>
            <person name="Renauld H."/>
            <person name="Worthey E.A."/>
            <person name="Hertz-Fowler C."/>
            <person name="Ghedin E."/>
            <person name="Peacock C."/>
            <person name="Bartholomeu D.C."/>
            <person name="Haas B.J."/>
            <person name="Tran A.N."/>
            <person name="Wortman J.R."/>
            <person name="Alsmark U.C."/>
            <person name="Angiuoli S."/>
            <person name="Anupama A."/>
            <person name="Badger J."/>
            <person name="Bringaud F."/>
            <person name="Cadag E."/>
            <person name="Carlton J.M."/>
            <person name="Cerqueira G.C."/>
            <person name="Creasy T."/>
            <person name="Delcher A.L."/>
            <person name="Djikeng A."/>
            <person name="Embley T.M."/>
            <person name="Hauser C."/>
            <person name="Ivens A.C."/>
            <person name="Kummerfeld S.K."/>
            <person name="Pereira-Leal J.B."/>
            <person name="Nilsson D."/>
            <person name="Peterson J."/>
            <person name="Salzberg S.L."/>
            <person name="Shallom J."/>
            <person name="Silva J.C."/>
            <person name="Sundaram J."/>
            <person name="Westenberger S."/>
            <person name="White O."/>
            <person name="Melville S.E."/>
            <person name="Donelson J.E."/>
            <person name="Andersson B."/>
            <person name="Stuart K.D."/>
            <person name="Hall N."/>
        </authorList>
    </citation>
    <scope>NUCLEOTIDE SEQUENCE [LARGE SCALE GENOMIC DNA]</scope>
    <source>
        <strain evidence="1 2">927/4 GUTat10.1</strain>
    </source>
</reference>
<proteinExistence type="predicted"/>
<dbReference type="KEGG" id="tbr:Tb09.v1.0600"/>
<dbReference type="GeneID" id="3660591"/>
<sequence>MSISCECNPSRESRTQPPATRRVAFMFRSSLTRSRKSNIFSCATATGLLNLTFFGSNITEKNKRRNKEE</sequence>
<reference evidence="1 2" key="2">
    <citation type="journal article" date="2005" name="Science">
        <title>The genome of the African trypanosome Trypanosoma brucei.</title>
        <authorList>
            <person name="Berriman M."/>
            <person name="Ghedin E."/>
            <person name="Hertz-Fowler C."/>
            <person name="Blandin G."/>
            <person name="Renauld H."/>
            <person name="Bartholomeu D.C."/>
            <person name="Lennard N.J."/>
            <person name="Caler E."/>
            <person name="Hamlin N.E."/>
            <person name="Haas B."/>
            <person name="Bohme U."/>
            <person name="Hannick L."/>
            <person name="Aslett M.A."/>
            <person name="Shallom J."/>
            <person name="Marcello L."/>
            <person name="Hou L."/>
            <person name="Wickstead B."/>
            <person name="Alsmark U.C."/>
            <person name="Arrowsmith C."/>
            <person name="Atkin R.J."/>
            <person name="Barron A.J."/>
            <person name="Bringaud F."/>
            <person name="Brooks K."/>
            <person name="Carrington M."/>
            <person name="Cherevach I."/>
            <person name="Chillingworth T.J."/>
            <person name="Churcher C."/>
            <person name="Clark L.N."/>
            <person name="Corton C.H."/>
            <person name="Cronin A."/>
            <person name="Davies R.M."/>
            <person name="Doggett J."/>
            <person name="Djikeng A."/>
            <person name="Feldblyum T."/>
            <person name="Field M.C."/>
            <person name="Fraser A."/>
            <person name="Goodhead I."/>
            <person name="Hance Z."/>
            <person name="Harper D."/>
            <person name="Harris B.R."/>
            <person name="Hauser H."/>
            <person name="Hostetler J."/>
            <person name="Ivens A."/>
            <person name="Jagels K."/>
            <person name="Johnson D."/>
            <person name="Johnson J."/>
            <person name="Jones K."/>
            <person name="Kerhornou A.X."/>
            <person name="Koo H."/>
            <person name="Larke N."/>
            <person name="Landfear S."/>
            <person name="Larkin C."/>
            <person name="Leech V."/>
            <person name="Line A."/>
            <person name="Lord A."/>
            <person name="Macleod A."/>
            <person name="Mooney P.J."/>
            <person name="Moule S."/>
            <person name="Martin D.M."/>
            <person name="Morgan G.W."/>
            <person name="Mungall K."/>
            <person name="Norbertczak H."/>
            <person name="Ormond D."/>
            <person name="Pai G."/>
            <person name="Peacock C.S."/>
            <person name="Peterson J."/>
            <person name="Quail M.A."/>
            <person name="Rabbinowitsch E."/>
            <person name="Rajandream M.A."/>
            <person name="Reitter C."/>
            <person name="Salzberg S.L."/>
            <person name="Sanders M."/>
            <person name="Schobel S."/>
            <person name="Sharp S."/>
            <person name="Simmonds M."/>
            <person name="Simpson A.J."/>
            <person name="Tallon L."/>
            <person name="Turner C.M."/>
            <person name="Tait A."/>
            <person name="Tivey A.R."/>
            <person name="Van Aken S."/>
            <person name="Walker D."/>
            <person name="Wanless D."/>
            <person name="Wang S."/>
            <person name="White B."/>
            <person name="White O."/>
            <person name="Whitehead S."/>
            <person name="Woodward J."/>
            <person name="Wortman J."/>
            <person name="Adams M.D."/>
            <person name="Embley T.M."/>
            <person name="Gull K."/>
            <person name="Ullu E."/>
            <person name="Barry J.D."/>
            <person name="Fairlamb A.H."/>
            <person name="Opperdoes F."/>
            <person name="Barrell B.G."/>
            <person name="Donelson J.E."/>
            <person name="Hall N."/>
            <person name="Fraser C.M."/>
            <person name="Melville S.E."/>
            <person name="El-Sayed N.M."/>
        </authorList>
    </citation>
    <scope>NUCLEOTIDE SEQUENCE [LARGE SCALE GENOMIC DNA]</scope>
    <source>
        <strain evidence="1 2">927/4 GUTat10.1</strain>
    </source>
</reference>
<dbReference type="AlphaFoldDB" id="Q38E98"/>
<dbReference type="InParanoid" id="Q38E98"/>
<organism evidence="1 2">
    <name type="scientific">Trypanosoma brucei brucei (strain 927/4 GUTat10.1)</name>
    <dbReference type="NCBI Taxonomy" id="185431"/>
    <lineage>
        <taxon>Eukaryota</taxon>
        <taxon>Discoba</taxon>
        <taxon>Euglenozoa</taxon>
        <taxon>Kinetoplastea</taxon>
        <taxon>Metakinetoplastina</taxon>
        <taxon>Trypanosomatida</taxon>
        <taxon>Trypanosomatidae</taxon>
        <taxon>Trypanosoma</taxon>
    </lineage>
</organism>
<name>Q38E98_TRYB2</name>
<gene>
    <name evidence="1" type="ORF">Tb09.v1.0600</name>
</gene>
<keyword evidence="2" id="KW-1185">Reference proteome</keyword>
<dbReference type="PaxDb" id="5691-EAN76872"/>
<accession>Q38E98</accession>
<evidence type="ECO:0000313" key="1">
    <source>
        <dbReference type="EMBL" id="EAN76872.1"/>
    </source>
</evidence>
<protein>
    <submittedName>
        <fullName evidence="1">Uncharacterized protein</fullName>
    </submittedName>
</protein>
<dbReference type="Proteomes" id="UP000008524">
    <property type="component" value="Chromosome 9"/>
</dbReference>
<dbReference type="RefSeq" id="XP_827202.1">
    <property type="nucleotide sequence ID" value="XM_822109.1"/>
</dbReference>
<evidence type="ECO:0000313" key="2">
    <source>
        <dbReference type="Proteomes" id="UP000008524"/>
    </source>
</evidence>